<protein>
    <submittedName>
        <fullName evidence="2">DUF4893 domain-containing protein</fullName>
    </submittedName>
</protein>
<dbReference type="AlphaFoldDB" id="A0A8J6U1V7"/>
<dbReference type="RefSeq" id="WP_188164364.1">
    <property type="nucleotide sequence ID" value="NZ_JACVVX010000002.1"/>
</dbReference>
<accession>A0A8J6U1V7</accession>
<comment type="caution">
    <text evidence="2">The sequence shown here is derived from an EMBL/GenBank/DDBJ whole genome shotgun (WGS) entry which is preliminary data.</text>
</comment>
<dbReference type="EMBL" id="JACVVX010000002">
    <property type="protein sequence ID" value="MBD0414958.1"/>
    <property type="molecule type" value="Genomic_DNA"/>
</dbReference>
<name>A0A8J6U1V7_9HYPH</name>
<organism evidence="2 3">
    <name type="scientific">Oryzicola mucosus</name>
    <dbReference type="NCBI Taxonomy" id="2767425"/>
    <lineage>
        <taxon>Bacteria</taxon>
        <taxon>Pseudomonadati</taxon>
        <taxon>Pseudomonadota</taxon>
        <taxon>Alphaproteobacteria</taxon>
        <taxon>Hyphomicrobiales</taxon>
        <taxon>Phyllobacteriaceae</taxon>
        <taxon>Oryzicola</taxon>
    </lineage>
</organism>
<proteinExistence type="predicted"/>
<dbReference type="Proteomes" id="UP000643405">
    <property type="component" value="Unassembled WGS sequence"/>
</dbReference>
<evidence type="ECO:0000313" key="3">
    <source>
        <dbReference type="Proteomes" id="UP000643405"/>
    </source>
</evidence>
<dbReference type="InterPro" id="IPR032609">
    <property type="entry name" value="DUF4893"/>
</dbReference>
<feature type="signal peptide" evidence="1">
    <location>
        <begin position="1"/>
        <end position="20"/>
    </location>
</feature>
<evidence type="ECO:0000256" key="1">
    <source>
        <dbReference type="SAM" id="SignalP"/>
    </source>
</evidence>
<evidence type="ECO:0000313" key="2">
    <source>
        <dbReference type="EMBL" id="MBD0414958.1"/>
    </source>
</evidence>
<sequence>MRIPVLVALHLALTLGAAHADGEVQKLMTPADKQRLANYDDTRKEAVTEAEKGNAADVATLKDILAKPDKSFQGFDMVGAWQCRTIKAGGLGELVVYDWFKCRVTDDGSGWTLEKLTGSQRTRGRFFDDGDKRLIYLGSFFVAGEAVKPYASGPETDQVGYAFRTGPQEWRVELPSPHYESKLDILEFRR</sequence>
<gene>
    <name evidence="2" type="ORF">ICI42_09850</name>
</gene>
<reference evidence="2" key="1">
    <citation type="submission" date="2020-09" db="EMBL/GenBank/DDBJ databases">
        <title>Genome seq and assembly of Tianweitania sp.</title>
        <authorList>
            <person name="Chhetri G."/>
        </authorList>
    </citation>
    <scope>NUCLEOTIDE SEQUENCE</scope>
    <source>
        <strain evidence="2">Rool2</strain>
    </source>
</reference>
<keyword evidence="1" id="KW-0732">Signal</keyword>
<feature type="chain" id="PRO_5035319774" evidence="1">
    <location>
        <begin position="21"/>
        <end position="190"/>
    </location>
</feature>
<dbReference type="Pfam" id="PF16233">
    <property type="entry name" value="DUF4893"/>
    <property type="match status" value="1"/>
</dbReference>
<keyword evidence="3" id="KW-1185">Reference proteome</keyword>